<evidence type="ECO:0000313" key="3">
    <source>
        <dbReference type="Proteomes" id="UP001359485"/>
    </source>
</evidence>
<dbReference type="EMBL" id="JAWJWF010000045">
    <property type="protein sequence ID" value="KAK6626943.1"/>
    <property type="molecule type" value="Genomic_DNA"/>
</dbReference>
<sequence>MTKASIFCFVLLQIFVGLCRGESEKNDIAHALHNLQEYDREDFLCYLFGLSILDWARNQPRPPKFLQTIDEDVFIGTLNIPDDKVQEFKKFGIPQESRTKLLSWAKNEFNLSGRDVIELIRTKKCQGPNCVTLGDLGPLCCPW</sequence>
<protein>
    <submittedName>
        <fullName evidence="2">Uncharacterized protein</fullName>
    </submittedName>
</protein>
<dbReference type="Proteomes" id="UP001359485">
    <property type="component" value="Unassembled WGS sequence"/>
</dbReference>
<evidence type="ECO:0000256" key="1">
    <source>
        <dbReference type="SAM" id="SignalP"/>
    </source>
</evidence>
<feature type="chain" id="PRO_5046775627" evidence="1">
    <location>
        <begin position="22"/>
        <end position="143"/>
    </location>
</feature>
<comment type="caution">
    <text evidence="2">The sequence shown here is derived from an EMBL/GenBank/DDBJ whole genome shotgun (WGS) entry which is preliminary data.</text>
</comment>
<name>A0ABR1ASW2_POLSC</name>
<gene>
    <name evidence="2" type="ORF">RUM44_009420</name>
</gene>
<reference evidence="2 3" key="1">
    <citation type="submission" date="2023-09" db="EMBL/GenBank/DDBJ databases">
        <title>Genomes of two closely related lineages of the louse Polyplax serrata with different host specificities.</title>
        <authorList>
            <person name="Martinu J."/>
            <person name="Tarabai H."/>
            <person name="Stefka J."/>
            <person name="Hypsa V."/>
        </authorList>
    </citation>
    <scope>NUCLEOTIDE SEQUENCE [LARGE SCALE GENOMIC DNA]</scope>
    <source>
        <strain evidence="2">98ZLc_SE</strain>
    </source>
</reference>
<proteinExistence type="predicted"/>
<accession>A0ABR1ASW2</accession>
<feature type="signal peptide" evidence="1">
    <location>
        <begin position="1"/>
        <end position="21"/>
    </location>
</feature>
<organism evidence="2 3">
    <name type="scientific">Polyplax serrata</name>
    <name type="common">Common mouse louse</name>
    <dbReference type="NCBI Taxonomy" id="468196"/>
    <lineage>
        <taxon>Eukaryota</taxon>
        <taxon>Metazoa</taxon>
        <taxon>Ecdysozoa</taxon>
        <taxon>Arthropoda</taxon>
        <taxon>Hexapoda</taxon>
        <taxon>Insecta</taxon>
        <taxon>Pterygota</taxon>
        <taxon>Neoptera</taxon>
        <taxon>Paraneoptera</taxon>
        <taxon>Psocodea</taxon>
        <taxon>Troctomorpha</taxon>
        <taxon>Phthiraptera</taxon>
        <taxon>Anoplura</taxon>
        <taxon>Polyplacidae</taxon>
        <taxon>Polyplax</taxon>
    </lineage>
</organism>
<keyword evidence="3" id="KW-1185">Reference proteome</keyword>
<keyword evidence="1" id="KW-0732">Signal</keyword>
<evidence type="ECO:0000313" key="2">
    <source>
        <dbReference type="EMBL" id="KAK6626943.1"/>
    </source>
</evidence>